<keyword evidence="12" id="KW-0472">Membrane</keyword>
<comment type="subunit">
    <text evidence="11">The RNAP catalytic core consists of 2 alpha, 1 beta, 1 beta' and 1 omega subunit. When a sigma factor is associated with the core the holoenzyme is formed, which can initiate transcription.</text>
</comment>
<keyword evidence="12" id="KW-1133">Transmembrane helix</keyword>
<keyword evidence="4 11" id="KW-0240">DNA-directed RNA polymerase</keyword>
<dbReference type="GO" id="GO:0003677">
    <property type="term" value="F:DNA binding"/>
    <property type="evidence" value="ECO:0007669"/>
    <property type="project" value="UniProtKB-UniRule"/>
</dbReference>
<dbReference type="GO" id="GO:0003899">
    <property type="term" value="F:DNA-directed RNA polymerase activity"/>
    <property type="evidence" value="ECO:0007669"/>
    <property type="project" value="UniProtKB-UniRule"/>
</dbReference>
<dbReference type="EC" id="2.7.7.6" evidence="2 11"/>
<evidence type="ECO:0000256" key="1">
    <source>
        <dbReference type="ARBA" id="ARBA00006711"/>
    </source>
</evidence>
<dbReference type="InterPro" id="IPR036161">
    <property type="entry name" value="RPB6/omega-like_sf"/>
</dbReference>
<comment type="similarity">
    <text evidence="1 11">Belongs to the RNA polymerase subunit omega family.</text>
</comment>
<dbReference type="GO" id="GO:0000428">
    <property type="term" value="C:DNA-directed RNA polymerase complex"/>
    <property type="evidence" value="ECO:0007669"/>
    <property type="project" value="UniProtKB-KW"/>
</dbReference>
<evidence type="ECO:0000256" key="6">
    <source>
        <dbReference type="ARBA" id="ARBA00022695"/>
    </source>
</evidence>
<dbReference type="GO" id="GO:0006351">
    <property type="term" value="P:DNA-templated transcription"/>
    <property type="evidence" value="ECO:0007669"/>
    <property type="project" value="UniProtKB-UniRule"/>
</dbReference>
<comment type="function">
    <text evidence="11">Promotes RNA polymerase assembly. Latches the N- and C-terminal regions of the beta' subunit thereby facilitating its interaction with the beta and alpha subunits.</text>
</comment>
<dbReference type="PATRIC" id="fig|1230338.3.peg.1218"/>
<evidence type="ECO:0000256" key="3">
    <source>
        <dbReference type="ARBA" id="ARBA00013725"/>
    </source>
</evidence>
<dbReference type="InterPro" id="IPR006110">
    <property type="entry name" value="Pol_omega/Rpo6/RPB6"/>
</dbReference>
<dbReference type="PANTHER" id="PTHR34476:SF1">
    <property type="entry name" value="DNA-DIRECTED RNA POLYMERASE SUBUNIT OMEGA"/>
    <property type="match status" value="1"/>
</dbReference>
<evidence type="ECO:0000256" key="11">
    <source>
        <dbReference type="HAMAP-Rule" id="MF_00366"/>
    </source>
</evidence>
<dbReference type="STRING" id="1230338.MOMA_05726"/>
<dbReference type="NCBIfam" id="TIGR00690">
    <property type="entry name" value="rpoZ"/>
    <property type="match status" value="1"/>
</dbReference>
<reference evidence="13 14" key="1">
    <citation type="journal article" date="2013" name="Genome Announc.">
        <title>Genome Sequence of Moraxella macacae 0408225, a Novel Bacterial Species Isolated from a Cynomolgus Macaque with Epistaxis.</title>
        <authorList>
            <person name="Ladner J.T."/>
            <person name="Whitehouse C.A."/>
            <person name="Koroleva G.I."/>
            <person name="Palacios G.F."/>
        </authorList>
    </citation>
    <scope>NUCLEOTIDE SEQUENCE [LARGE SCALE GENOMIC DNA]</scope>
    <source>
        <strain evidence="13 14">0408225</strain>
    </source>
</reference>
<keyword evidence="14" id="KW-1185">Reference proteome</keyword>
<evidence type="ECO:0000313" key="14">
    <source>
        <dbReference type="Proteomes" id="UP000023795"/>
    </source>
</evidence>
<dbReference type="SUPFAM" id="SSF63562">
    <property type="entry name" value="RPB6/omega subunit-like"/>
    <property type="match status" value="1"/>
</dbReference>
<evidence type="ECO:0000256" key="9">
    <source>
        <dbReference type="ARBA" id="ARBA00030998"/>
    </source>
</evidence>
<feature type="transmembrane region" description="Helical" evidence="12">
    <location>
        <begin position="6"/>
        <end position="25"/>
    </location>
</feature>
<evidence type="ECO:0000256" key="5">
    <source>
        <dbReference type="ARBA" id="ARBA00022679"/>
    </source>
</evidence>
<dbReference type="HAMAP" id="MF_00366">
    <property type="entry name" value="RNApol_bact_RpoZ"/>
    <property type="match status" value="1"/>
</dbReference>
<evidence type="ECO:0000256" key="7">
    <source>
        <dbReference type="ARBA" id="ARBA00023163"/>
    </source>
</evidence>
<dbReference type="Proteomes" id="UP000023795">
    <property type="component" value="Unassembled WGS sequence"/>
</dbReference>
<sequence>MGCFGIAFFYNLCYNGGFILLIFFVKNFVKKGNIMARVTVEDCLKNIHNRFDLILVASKRAHQVARGISEPMVNPDHDKPTVIALREIADGLVGRDILNQPERENPKFQRAELNLSSGHGF</sequence>
<dbReference type="PANTHER" id="PTHR34476">
    <property type="entry name" value="DNA-DIRECTED RNA POLYMERASE SUBUNIT OMEGA"/>
    <property type="match status" value="1"/>
</dbReference>
<dbReference type="EMBL" id="ANIN01000002">
    <property type="protein sequence ID" value="ELA08035.1"/>
    <property type="molecule type" value="Genomic_DNA"/>
</dbReference>
<dbReference type="Pfam" id="PF01192">
    <property type="entry name" value="RNA_pol_Rpb6"/>
    <property type="match status" value="1"/>
</dbReference>
<comment type="caution">
    <text evidence="13">The sequence shown here is derived from an EMBL/GenBank/DDBJ whole genome shotgun (WGS) entry which is preliminary data.</text>
</comment>
<accession>L2F559</accession>
<dbReference type="SMART" id="SM01409">
    <property type="entry name" value="RNA_pol_Rpb6"/>
    <property type="match status" value="1"/>
</dbReference>
<dbReference type="AlphaFoldDB" id="L2F559"/>
<comment type="catalytic activity">
    <reaction evidence="10 11">
        <text>RNA(n) + a ribonucleoside 5'-triphosphate = RNA(n+1) + diphosphate</text>
        <dbReference type="Rhea" id="RHEA:21248"/>
        <dbReference type="Rhea" id="RHEA-COMP:14527"/>
        <dbReference type="Rhea" id="RHEA-COMP:17342"/>
        <dbReference type="ChEBI" id="CHEBI:33019"/>
        <dbReference type="ChEBI" id="CHEBI:61557"/>
        <dbReference type="ChEBI" id="CHEBI:140395"/>
        <dbReference type="EC" id="2.7.7.6"/>
    </reaction>
</comment>
<evidence type="ECO:0000256" key="4">
    <source>
        <dbReference type="ARBA" id="ARBA00022478"/>
    </source>
</evidence>
<evidence type="ECO:0000256" key="12">
    <source>
        <dbReference type="SAM" id="Phobius"/>
    </source>
</evidence>
<dbReference type="eggNOG" id="COG1758">
    <property type="taxonomic scope" value="Bacteria"/>
</dbReference>
<name>L2F559_9GAMM</name>
<gene>
    <name evidence="11 13" type="primary">rpoZ</name>
    <name evidence="13" type="ORF">MOMA_05726</name>
</gene>
<keyword evidence="5 11" id="KW-0808">Transferase</keyword>
<evidence type="ECO:0000256" key="10">
    <source>
        <dbReference type="ARBA" id="ARBA00048552"/>
    </source>
</evidence>
<dbReference type="Gene3D" id="3.90.940.10">
    <property type="match status" value="1"/>
</dbReference>
<keyword evidence="12" id="KW-0812">Transmembrane</keyword>
<proteinExistence type="inferred from homology"/>
<evidence type="ECO:0000256" key="8">
    <source>
        <dbReference type="ARBA" id="ARBA00029924"/>
    </source>
</evidence>
<protein>
    <recommendedName>
        <fullName evidence="3 11">DNA-directed RNA polymerase subunit omega</fullName>
        <shortName evidence="11">RNAP omega subunit</shortName>
        <ecNumber evidence="2 11">2.7.7.6</ecNumber>
    </recommendedName>
    <alternativeName>
        <fullName evidence="9 11">RNA polymerase omega subunit</fullName>
    </alternativeName>
    <alternativeName>
        <fullName evidence="8 11">Transcriptase subunit omega</fullName>
    </alternativeName>
</protein>
<keyword evidence="7 11" id="KW-0804">Transcription</keyword>
<keyword evidence="6 11" id="KW-0548">Nucleotidyltransferase</keyword>
<evidence type="ECO:0000313" key="13">
    <source>
        <dbReference type="EMBL" id="ELA08035.1"/>
    </source>
</evidence>
<dbReference type="InterPro" id="IPR003716">
    <property type="entry name" value="DNA-dir_RNA_pol_omega"/>
</dbReference>
<organism evidence="13 14">
    <name type="scientific">Moraxella macacae 0408225</name>
    <dbReference type="NCBI Taxonomy" id="1230338"/>
    <lineage>
        <taxon>Bacteria</taxon>
        <taxon>Pseudomonadati</taxon>
        <taxon>Pseudomonadota</taxon>
        <taxon>Gammaproteobacteria</taxon>
        <taxon>Moraxellales</taxon>
        <taxon>Moraxellaceae</taxon>
        <taxon>Moraxella</taxon>
    </lineage>
</organism>
<evidence type="ECO:0000256" key="2">
    <source>
        <dbReference type="ARBA" id="ARBA00012418"/>
    </source>
</evidence>